<gene>
    <name evidence="2" type="ORF">CYY_002600</name>
</gene>
<dbReference type="PANTHER" id="PTHR34202:SF1">
    <property type="entry name" value="UPF0548 PROTEIN"/>
    <property type="match status" value="1"/>
</dbReference>
<evidence type="ECO:0000259" key="1">
    <source>
        <dbReference type="Pfam" id="PF09348"/>
    </source>
</evidence>
<reference evidence="2" key="1">
    <citation type="submission" date="2020-01" db="EMBL/GenBank/DDBJ databases">
        <title>Development of genomics and gene disruption for Polysphondylium violaceum indicates a role for the polyketide synthase stlB in stalk morphogenesis.</title>
        <authorList>
            <person name="Narita B."/>
            <person name="Kawabe Y."/>
            <person name="Kin K."/>
            <person name="Saito T."/>
            <person name="Gibbs R."/>
            <person name="Kuspa A."/>
            <person name="Muzny D."/>
            <person name="Queller D."/>
            <person name="Richards S."/>
            <person name="Strassman J."/>
            <person name="Sucgang R."/>
            <person name="Worley K."/>
            <person name="Schaap P."/>
        </authorList>
    </citation>
    <scope>NUCLEOTIDE SEQUENCE</scope>
    <source>
        <strain evidence="2">QSvi11</strain>
    </source>
</reference>
<dbReference type="Proteomes" id="UP000695562">
    <property type="component" value="Unassembled WGS sequence"/>
</dbReference>
<dbReference type="AlphaFoldDB" id="A0A8J4PY63"/>
<organism evidence="2 3">
    <name type="scientific">Polysphondylium violaceum</name>
    <dbReference type="NCBI Taxonomy" id="133409"/>
    <lineage>
        <taxon>Eukaryota</taxon>
        <taxon>Amoebozoa</taxon>
        <taxon>Evosea</taxon>
        <taxon>Eumycetozoa</taxon>
        <taxon>Dictyostelia</taxon>
        <taxon>Dictyosteliales</taxon>
        <taxon>Dictyosteliaceae</taxon>
        <taxon>Polysphondylium</taxon>
    </lineage>
</organism>
<accession>A0A8J4PY63</accession>
<protein>
    <recommendedName>
        <fullName evidence="1">DUF1990 domain-containing protein</fullName>
    </recommendedName>
</protein>
<keyword evidence="3" id="KW-1185">Reference proteome</keyword>
<comment type="caution">
    <text evidence="2">The sequence shown here is derived from an EMBL/GenBank/DDBJ whole genome shotgun (WGS) entry which is preliminary data.</text>
</comment>
<name>A0A8J4PY63_9MYCE</name>
<evidence type="ECO:0000313" key="3">
    <source>
        <dbReference type="Proteomes" id="UP000695562"/>
    </source>
</evidence>
<evidence type="ECO:0000313" key="2">
    <source>
        <dbReference type="EMBL" id="KAF2076086.1"/>
    </source>
</evidence>
<dbReference type="PANTHER" id="PTHR34202">
    <property type="entry name" value="UPF0548 PROTEIN"/>
    <property type="match status" value="1"/>
</dbReference>
<dbReference type="OrthoDB" id="46304at2759"/>
<feature type="domain" description="DUF1990" evidence="1">
    <location>
        <begin position="45"/>
        <end position="200"/>
    </location>
</feature>
<dbReference type="EMBL" id="AJWJ01000073">
    <property type="protein sequence ID" value="KAF2076086.1"/>
    <property type="molecule type" value="Genomic_DNA"/>
</dbReference>
<proteinExistence type="predicted"/>
<dbReference type="Pfam" id="PF09348">
    <property type="entry name" value="DUF1990"/>
    <property type="match status" value="1"/>
</dbReference>
<sequence length="216" mass="25449">MMCLRKPSDSDIRQYLRDRKEEPFLYKNVYGTRDYPNKLDYEQDPKYKQFDIDQIRIKLGTGQECFDKAVKALKEWKHFDLDWVEFCFKDIPILVGETVGILSKQMGFWILSFCRINYVYDGPQEDGTVKFGYSYGTLKEHVEKGEERFIIDWLREPDAPLDSGDVYFEMLSFSEPQHWMSQLGYPVARYFQNKFTLGSVNSMLKSVGSSNLVKDI</sequence>
<dbReference type="InterPro" id="IPR018960">
    <property type="entry name" value="DUF1990"/>
</dbReference>